<keyword evidence="1" id="KW-0812">Transmembrane</keyword>
<dbReference type="EMBL" id="VJVV01000012">
    <property type="protein sequence ID" value="TRO79122.1"/>
    <property type="molecule type" value="Genomic_DNA"/>
</dbReference>
<proteinExistence type="predicted"/>
<name>A0A550J7L7_9BACT</name>
<dbReference type="RefSeq" id="WP_092054015.1">
    <property type="nucleotide sequence ID" value="NZ_FOJJ01000004.1"/>
</dbReference>
<reference evidence="2 3" key="1">
    <citation type="submission" date="2019-07" db="EMBL/GenBank/DDBJ databases">
        <title>Insights of Desulfuromonas acetexigens electromicrobiology.</title>
        <authorList>
            <person name="Katuri K."/>
            <person name="Sapireddy V."/>
            <person name="Shaw D.R."/>
            <person name="Saikaly P."/>
        </authorList>
    </citation>
    <scope>NUCLEOTIDE SEQUENCE [LARGE SCALE GENOMIC DNA]</scope>
    <source>
        <strain evidence="2 3">2873</strain>
    </source>
</reference>
<evidence type="ECO:0000256" key="1">
    <source>
        <dbReference type="SAM" id="Phobius"/>
    </source>
</evidence>
<evidence type="ECO:0000313" key="3">
    <source>
        <dbReference type="Proteomes" id="UP000317155"/>
    </source>
</evidence>
<feature type="transmembrane region" description="Helical" evidence="1">
    <location>
        <begin position="48"/>
        <end position="66"/>
    </location>
</feature>
<keyword evidence="3" id="KW-1185">Reference proteome</keyword>
<feature type="transmembrane region" description="Helical" evidence="1">
    <location>
        <begin position="12"/>
        <end position="36"/>
    </location>
</feature>
<dbReference type="AlphaFoldDB" id="A0A550J7L7"/>
<feature type="transmembrane region" description="Helical" evidence="1">
    <location>
        <begin position="78"/>
        <end position="96"/>
    </location>
</feature>
<keyword evidence="1" id="KW-1133">Transmembrane helix</keyword>
<gene>
    <name evidence="2" type="ORF">FL622_14165</name>
</gene>
<protein>
    <submittedName>
        <fullName evidence="2">Uncharacterized protein</fullName>
    </submittedName>
</protein>
<accession>A0A550J7L7</accession>
<evidence type="ECO:0000313" key="2">
    <source>
        <dbReference type="EMBL" id="TRO79122.1"/>
    </source>
</evidence>
<keyword evidence="1" id="KW-0472">Membrane</keyword>
<sequence>MAHEERKGGLGDLIFGLLVICAIFCALPGVLFMALFKEVSGIPLDLGQMWTFAFVVALGFYFLLALLRRSFLAGLKVYLLVCVLILFAGLVGHFGFKAPWPAAIVIQFIPENL</sequence>
<dbReference type="Proteomes" id="UP000317155">
    <property type="component" value="Unassembled WGS sequence"/>
</dbReference>
<comment type="caution">
    <text evidence="2">The sequence shown here is derived from an EMBL/GenBank/DDBJ whole genome shotgun (WGS) entry which is preliminary data.</text>
</comment>
<organism evidence="2 3">
    <name type="scientific">Trichloromonas acetexigens</name>
    <dbReference type="NCBI Taxonomy" id="38815"/>
    <lineage>
        <taxon>Bacteria</taxon>
        <taxon>Pseudomonadati</taxon>
        <taxon>Thermodesulfobacteriota</taxon>
        <taxon>Desulfuromonadia</taxon>
        <taxon>Desulfuromonadales</taxon>
        <taxon>Trichloromonadaceae</taxon>
        <taxon>Trichloromonas</taxon>
    </lineage>
</organism>